<sequence length="514" mass="54066">MNGADLLIKKLADAGVTACFANPGTSEMQLVAALDKEPRIKAVLGLFEGVVTGAADGFARMTDKPALTLLHLGPGYANGIANLHNASRARVPVLNMIGDHATHHLELDAPLTSDIDGLTSAVCAWTGVSSSSDDLAEVGLKAWQASMAYPGQVTAFVAPANHAWDPATSDAAIPEAPAPNTLSDEQIREAANALRNSDAAALFMGGHALRENGLVQAGRIAEATGARLITETFFTRQQRGAGRVETERLPYFGEMAAEHLQDLDTLVIIGSKPPVSFFAYPGKPGWLSPEGVNLLRMGDHTVDSIDTLTRIANELNAPETVEKVAQRVEHVLEAGPINAVELGKVLANRLPENAIVVDEGATNGLGAFLMTGNAAPHDWLTLTGGAIGAGLPMAVGAALGCPDRKVIGLEADGSAMYTVQALWTMVREDLDIAVLILNNGSYAILNIELARVGVEQPGPTALSLLDLTNPAIEWTDIAKGMGMPAERVDTVDALDSALERAMNERGPRLIEVML</sequence>
<keyword evidence="2" id="KW-0786">Thiamine pyrophosphate</keyword>
<dbReference type="InterPro" id="IPR011766">
    <property type="entry name" value="TPP_enzyme_TPP-bd"/>
</dbReference>
<dbReference type="Gene3D" id="3.40.50.1220">
    <property type="entry name" value="TPP-binding domain"/>
    <property type="match status" value="1"/>
</dbReference>
<dbReference type="CDD" id="cd02002">
    <property type="entry name" value="TPP_BFDC"/>
    <property type="match status" value="1"/>
</dbReference>
<feature type="domain" description="Thiamine pyrophosphate enzyme TPP-binding" evidence="3">
    <location>
        <begin position="373"/>
        <end position="512"/>
    </location>
</feature>
<dbReference type="Pfam" id="PF02776">
    <property type="entry name" value="TPP_enzyme_N"/>
    <property type="match status" value="1"/>
</dbReference>
<dbReference type="PANTHER" id="PTHR18968">
    <property type="entry name" value="THIAMINE PYROPHOSPHATE ENZYMES"/>
    <property type="match status" value="1"/>
</dbReference>
<keyword evidence="6" id="KW-1185">Reference proteome</keyword>
<evidence type="ECO:0000313" key="6">
    <source>
        <dbReference type="Proteomes" id="UP001317963"/>
    </source>
</evidence>
<protein>
    <submittedName>
        <fullName evidence="5">Acetolactate synthase large subunit</fullName>
    </submittedName>
</protein>
<evidence type="ECO:0000256" key="1">
    <source>
        <dbReference type="ARBA" id="ARBA00007812"/>
    </source>
</evidence>
<evidence type="ECO:0000313" key="5">
    <source>
        <dbReference type="EMBL" id="UZP74505.1"/>
    </source>
</evidence>
<dbReference type="SUPFAM" id="SSF52467">
    <property type="entry name" value="DHS-like NAD/FAD-binding domain"/>
    <property type="match status" value="1"/>
</dbReference>
<feature type="domain" description="Thiamine pyrophosphate enzyme N-terminal TPP-binding" evidence="4">
    <location>
        <begin position="1"/>
        <end position="106"/>
    </location>
</feature>
<organism evidence="5 6">
    <name type="scientific">Candidatus Paraluminiphilus aquimaris</name>
    <dbReference type="NCBI Taxonomy" id="2518994"/>
    <lineage>
        <taxon>Bacteria</taxon>
        <taxon>Pseudomonadati</taxon>
        <taxon>Pseudomonadota</taxon>
        <taxon>Gammaproteobacteria</taxon>
        <taxon>Cellvibrionales</taxon>
        <taxon>Halieaceae</taxon>
        <taxon>Candidatus Paraluminiphilus</taxon>
    </lineage>
</organism>
<dbReference type="Gene3D" id="3.40.50.970">
    <property type="match status" value="2"/>
</dbReference>
<evidence type="ECO:0000259" key="4">
    <source>
        <dbReference type="Pfam" id="PF02776"/>
    </source>
</evidence>
<dbReference type="EMBL" id="CP036501">
    <property type="protein sequence ID" value="UZP74505.1"/>
    <property type="molecule type" value="Genomic_DNA"/>
</dbReference>
<dbReference type="PANTHER" id="PTHR18968:SF86">
    <property type="entry name" value="ACETOLACTATE SYNTHASE LARGE SUBUNIT ILVX-RELATED"/>
    <property type="match status" value="1"/>
</dbReference>
<dbReference type="NCBIfam" id="NF005760">
    <property type="entry name" value="PRK07586.1"/>
    <property type="match status" value="1"/>
</dbReference>
<dbReference type="Pfam" id="PF02775">
    <property type="entry name" value="TPP_enzyme_C"/>
    <property type="match status" value="1"/>
</dbReference>
<dbReference type="CDD" id="cd07035">
    <property type="entry name" value="TPP_PYR_POX_like"/>
    <property type="match status" value="1"/>
</dbReference>
<dbReference type="InterPro" id="IPR029061">
    <property type="entry name" value="THDP-binding"/>
</dbReference>
<dbReference type="RefSeq" id="WP_279240952.1">
    <property type="nucleotide sequence ID" value="NZ_CP036501.1"/>
</dbReference>
<evidence type="ECO:0000256" key="2">
    <source>
        <dbReference type="ARBA" id="ARBA00023052"/>
    </source>
</evidence>
<gene>
    <name evidence="5" type="ORF">E0F26_07010</name>
</gene>
<dbReference type="InterPro" id="IPR045229">
    <property type="entry name" value="TPP_enz"/>
</dbReference>
<reference evidence="5 6" key="1">
    <citation type="submission" date="2019-02" db="EMBL/GenBank/DDBJ databases">
        <title>Halieaceae_genomes.</title>
        <authorList>
            <person name="Li S.-H."/>
        </authorList>
    </citation>
    <scope>NUCLEOTIDE SEQUENCE [LARGE SCALE GENOMIC DNA]</scope>
    <source>
        <strain evidence="5 6">JH123</strain>
    </source>
</reference>
<evidence type="ECO:0000259" key="3">
    <source>
        <dbReference type="Pfam" id="PF02775"/>
    </source>
</evidence>
<comment type="similarity">
    <text evidence="1">Belongs to the TPP enzyme family.</text>
</comment>
<dbReference type="InterPro" id="IPR012001">
    <property type="entry name" value="Thiamin_PyroP_enz_TPP-bd_dom"/>
</dbReference>
<dbReference type="SUPFAM" id="SSF52518">
    <property type="entry name" value="Thiamin diphosphate-binding fold (THDP-binding)"/>
    <property type="match status" value="2"/>
</dbReference>
<proteinExistence type="inferred from homology"/>
<name>A0ABY6Q683_9GAMM</name>
<dbReference type="Proteomes" id="UP001317963">
    <property type="component" value="Chromosome"/>
</dbReference>
<accession>A0ABY6Q683</accession>
<dbReference type="InterPro" id="IPR029035">
    <property type="entry name" value="DHS-like_NAD/FAD-binding_dom"/>
</dbReference>